<dbReference type="PANTHER" id="PTHR14269:SF61">
    <property type="entry name" value="CDP-DIACYLGLYCEROL--SERINE O-PHOSPHATIDYLTRANSFERASE"/>
    <property type="match status" value="1"/>
</dbReference>
<evidence type="ECO:0000256" key="9">
    <source>
        <dbReference type="ARBA" id="ARBA00022989"/>
    </source>
</evidence>
<dbReference type="InterPro" id="IPR048254">
    <property type="entry name" value="CDP_ALCOHOL_P_TRANSF_CS"/>
</dbReference>
<feature type="transmembrane region" description="Helical" evidence="16">
    <location>
        <begin position="193"/>
        <end position="212"/>
    </location>
</feature>
<evidence type="ECO:0000256" key="4">
    <source>
        <dbReference type="ARBA" id="ARBA00013174"/>
    </source>
</evidence>
<feature type="transmembrane region" description="Helical" evidence="16">
    <location>
        <begin position="43"/>
        <end position="63"/>
    </location>
</feature>
<dbReference type="eggNOG" id="COG1183">
    <property type="taxonomic scope" value="Bacteria"/>
</dbReference>
<evidence type="ECO:0000256" key="14">
    <source>
        <dbReference type="ARBA" id="ARBA00032361"/>
    </source>
</evidence>
<evidence type="ECO:0000256" key="7">
    <source>
        <dbReference type="ARBA" id="ARBA00022679"/>
    </source>
</evidence>
<keyword evidence="12" id="KW-0594">Phospholipid biosynthesis</keyword>
<evidence type="ECO:0000256" key="5">
    <source>
        <dbReference type="ARBA" id="ARBA00017171"/>
    </source>
</evidence>
<evidence type="ECO:0000313" key="18">
    <source>
        <dbReference type="Proteomes" id="UP000009080"/>
    </source>
</evidence>
<evidence type="ECO:0000256" key="1">
    <source>
        <dbReference type="ARBA" id="ARBA00000287"/>
    </source>
</evidence>
<feature type="transmembrane region" description="Helical" evidence="16">
    <location>
        <begin position="132"/>
        <end position="150"/>
    </location>
</feature>
<evidence type="ECO:0000256" key="3">
    <source>
        <dbReference type="ARBA" id="ARBA00010441"/>
    </source>
</evidence>
<proteinExistence type="inferred from homology"/>
<dbReference type="InterPro" id="IPR004533">
    <property type="entry name" value="CDP-diaglyc--ser_O-PTrfase"/>
</dbReference>
<reference evidence="17 18" key="1">
    <citation type="journal article" date="2009" name="PLoS ONE">
        <title>The complete genome of Teredinibacter turnerae T7901: an intracellular endosymbiont of marine wood-boring bivalves (shipworms).</title>
        <authorList>
            <person name="Yang J.C."/>
            <person name="Madupu R."/>
            <person name="Durkin A.S."/>
            <person name="Ekborg N.A."/>
            <person name="Pedamallu C.S."/>
            <person name="Hostetler J.B."/>
            <person name="Radune D."/>
            <person name="Toms B.S."/>
            <person name="Henrissat B."/>
            <person name="Coutinho P.M."/>
            <person name="Schwarz S."/>
            <person name="Field L."/>
            <person name="Trindade-Silva A.E."/>
            <person name="Soares C.A.G."/>
            <person name="Elshahawi S."/>
            <person name="Hanora A."/>
            <person name="Schmidt E.W."/>
            <person name="Haygood M.G."/>
            <person name="Posfai J."/>
            <person name="Benner J."/>
            <person name="Madinger C."/>
            <person name="Nove J."/>
            <person name="Anton B."/>
            <person name="Chaudhary K."/>
            <person name="Foster J."/>
            <person name="Holman A."/>
            <person name="Kumar S."/>
            <person name="Lessard P.A."/>
            <person name="Luyten Y.A."/>
            <person name="Slatko B."/>
            <person name="Wood N."/>
            <person name="Wu B."/>
            <person name="Teplitski M."/>
            <person name="Mougous J.D."/>
            <person name="Ward N."/>
            <person name="Eisen J.A."/>
            <person name="Badger J.H."/>
            <person name="Distel D.L."/>
        </authorList>
    </citation>
    <scope>NUCLEOTIDE SEQUENCE [LARGE SCALE GENOMIC DNA]</scope>
    <source>
        <strain evidence="18">ATCC 39867 / T7901</strain>
    </source>
</reference>
<dbReference type="HOGENOM" id="CLU_049944_2_0_6"/>
<dbReference type="InterPro" id="IPR050324">
    <property type="entry name" value="CDP-alcohol_PTase-I"/>
</dbReference>
<keyword evidence="8 16" id="KW-0812">Transmembrane</keyword>
<feature type="transmembrane region" description="Helical" evidence="16">
    <location>
        <begin position="162"/>
        <end position="181"/>
    </location>
</feature>
<dbReference type="EC" id="2.7.8.8" evidence="4"/>
<dbReference type="RefSeq" id="WP_015818525.1">
    <property type="nucleotide sequence ID" value="NC_012997.1"/>
</dbReference>
<dbReference type="Pfam" id="PF01066">
    <property type="entry name" value="CDP-OH_P_transf"/>
    <property type="match status" value="1"/>
</dbReference>
<evidence type="ECO:0000256" key="12">
    <source>
        <dbReference type="ARBA" id="ARBA00023209"/>
    </source>
</evidence>
<keyword evidence="18" id="KW-1185">Reference proteome</keyword>
<dbReference type="GO" id="GO:0003882">
    <property type="term" value="F:CDP-diacylglycerol-serine O-phosphatidyltransferase activity"/>
    <property type="evidence" value="ECO:0007669"/>
    <property type="project" value="UniProtKB-EC"/>
</dbReference>
<evidence type="ECO:0000256" key="11">
    <source>
        <dbReference type="ARBA" id="ARBA00023136"/>
    </source>
</evidence>
<gene>
    <name evidence="17" type="primary">pssA</name>
    <name evidence="17" type="ordered locus">TERTU_1067</name>
</gene>
<dbReference type="Gene3D" id="1.20.120.1760">
    <property type="match status" value="1"/>
</dbReference>
<comment type="catalytic activity">
    <reaction evidence="1">
        <text>a CDP-1,2-diacyl-sn-glycerol + L-serine = a 1,2-diacyl-sn-glycero-3-phospho-L-serine + CMP + H(+)</text>
        <dbReference type="Rhea" id="RHEA:16913"/>
        <dbReference type="ChEBI" id="CHEBI:15378"/>
        <dbReference type="ChEBI" id="CHEBI:33384"/>
        <dbReference type="ChEBI" id="CHEBI:57262"/>
        <dbReference type="ChEBI" id="CHEBI:58332"/>
        <dbReference type="ChEBI" id="CHEBI:60377"/>
        <dbReference type="EC" id="2.7.8.8"/>
    </reaction>
</comment>
<dbReference type="KEGG" id="ttu:TERTU_1067"/>
<dbReference type="InterPro" id="IPR043130">
    <property type="entry name" value="CDP-OH_PTrfase_TM_dom"/>
</dbReference>
<dbReference type="EMBL" id="CP001614">
    <property type="protein sequence ID" value="ACR12413.1"/>
    <property type="molecule type" value="Genomic_DNA"/>
</dbReference>
<feature type="transmembrane region" description="Helical" evidence="16">
    <location>
        <begin position="224"/>
        <end position="241"/>
    </location>
</feature>
<dbReference type="Proteomes" id="UP000009080">
    <property type="component" value="Chromosome"/>
</dbReference>
<organism evidence="17 18">
    <name type="scientific">Teredinibacter turnerae (strain ATCC 39867 / T7901)</name>
    <dbReference type="NCBI Taxonomy" id="377629"/>
    <lineage>
        <taxon>Bacteria</taxon>
        <taxon>Pseudomonadati</taxon>
        <taxon>Pseudomonadota</taxon>
        <taxon>Gammaproteobacteria</taxon>
        <taxon>Cellvibrionales</taxon>
        <taxon>Cellvibrionaceae</taxon>
        <taxon>Teredinibacter</taxon>
    </lineage>
</organism>
<dbReference type="STRING" id="377629.TERTU_1067"/>
<evidence type="ECO:0000256" key="6">
    <source>
        <dbReference type="ARBA" id="ARBA00022516"/>
    </source>
</evidence>
<keyword evidence="6" id="KW-0444">Lipid biosynthesis</keyword>
<evidence type="ECO:0000256" key="8">
    <source>
        <dbReference type="ARBA" id="ARBA00022692"/>
    </source>
</evidence>
<keyword evidence="7 15" id="KW-0808">Transferase</keyword>
<evidence type="ECO:0000256" key="15">
    <source>
        <dbReference type="RuleBase" id="RU003750"/>
    </source>
</evidence>
<dbReference type="PROSITE" id="PS00379">
    <property type="entry name" value="CDP_ALCOHOL_P_TRANSF"/>
    <property type="match status" value="1"/>
</dbReference>
<dbReference type="NCBIfam" id="TIGR00473">
    <property type="entry name" value="pssA"/>
    <property type="match status" value="1"/>
</dbReference>
<accession>C5BQZ7</accession>
<evidence type="ECO:0000313" key="17">
    <source>
        <dbReference type="EMBL" id="ACR12413.1"/>
    </source>
</evidence>
<keyword evidence="9 16" id="KW-1133">Transmembrane helix</keyword>
<evidence type="ECO:0000256" key="2">
    <source>
        <dbReference type="ARBA" id="ARBA00004127"/>
    </source>
</evidence>
<name>C5BQZ7_TERTT</name>
<comment type="subcellular location">
    <subcellularLocation>
        <location evidence="2">Endomembrane system</location>
        <topology evidence="2">Multi-pass membrane protein</topology>
    </subcellularLocation>
</comment>
<dbReference type="GO" id="GO:0016020">
    <property type="term" value="C:membrane"/>
    <property type="evidence" value="ECO:0007669"/>
    <property type="project" value="InterPro"/>
</dbReference>
<protein>
    <recommendedName>
        <fullName evidence="5">CDP-diacylglycerol--serine O-phosphatidyltransferase</fullName>
        <ecNumber evidence="4">2.7.8.8</ecNumber>
    </recommendedName>
    <alternativeName>
        <fullName evidence="14">Phosphatidylserine synthase</fullName>
    </alternativeName>
</protein>
<evidence type="ECO:0000256" key="13">
    <source>
        <dbReference type="ARBA" id="ARBA00023264"/>
    </source>
</evidence>
<dbReference type="InterPro" id="IPR000462">
    <property type="entry name" value="CDP-OH_P_trans"/>
</dbReference>
<evidence type="ECO:0000256" key="10">
    <source>
        <dbReference type="ARBA" id="ARBA00023098"/>
    </source>
</evidence>
<feature type="transmembrane region" description="Helical" evidence="16">
    <location>
        <begin position="247"/>
        <end position="264"/>
    </location>
</feature>
<dbReference type="AlphaFoldDB" id="C5BQZ7"/>
<dbReference type="OrthoDB" id="9777147at2"/>
<keyword evidence="10" id="KW-0443">Lipid metabolism</keyword>
<comment type="similarity">
    <text evidence="3 15">Belongs to the CDP-alcohol phosphatidyltransferase class-I family.</text>
</comment>
<sequence>MPDQNPSESAESISAKVSDVIPIDEHEEDEVAENGKLVRRRGVYLLPNLFTTGALFGGFFAIISAMNENFANAAMAIFAAQILDGFDGRVARMTNTTSKFGTEYDSLSDMVSFGLAPAIVMFSWALEPLGKFGWAAAFVFACCAALRLARFNTQVGTTDSRYFTGLASPPAATLLASGVWLGSGYELTAEVSVFAALVTAFVGFMMVSNLRYQSFKGLDANRRVPFVAMLITLFVFVVITINPPMVLFGLAFTYAISGPAGWVWDHLKPKKVDAKLGESQARESVDGQE</sequence>
<evidence type="ECO:0000256" key="16">
    <source>
        <dbReference type="SAM" id="Phobius"/>
    </source>
</evidence>
<dbReference type="PANTHER" id="PTHR14269">
    <property type="entry name" value="CDP-DIACYLGLYCEROL--GLYCEROL-3-PHOSPHATE 3-PHOSPHATIDYLTRANSFERASE-RELATED"/>
    <property type="match status" value="1"/>
</dbReference>
<dbReference type="GO" id="GO:0012505">
    <property type="term" value="C:endomembrane system"/>
    <property type="evidence" value="ECO:0007669"/>
    <property type="project" value="UniProtKB-SubCell"/>
</dbReference>
<keyword evidence="13" id="KW-1208">Phospholipid metabolism</keyword>
<dbReference type="GO" id="GO:0008654">
    <property type="term" value="P:phospholipid biosynthetic process"/>
    <property type="evidence" value="ECO:0007669"/>
    <property type="project" value="UniProtKB-KW"/>
</dbReference>
<keyword evidence="11 16" id="KW-0472">Membrane</keyword>